<dbReference type="AlphaFoldDB" id="A0A1R3VJ24"/>
<dbReference type="EMBL" id="FTPD01000082">
    <property type="protein sequence ID" value="SIT59926.1"/>
    <property type="molecule type" value="Genomic_DNA"/>
</dbReference>
<proteinExistence type="predicted"/>
<sequence>MKGCGAIEADIMVPLTEAFLALAPSIRFIFGRGAASLGPMTAEQAAPAHAALFLTINQNFTSRAALVALAGDSFQPMGQGRGQETAPARASDEEEIGGIDPRGVEIGDL</sequence>
<evidence type="ECO:0000256" key="1">
    <source>
        <dbReference type="SAM" id="MobiDB-lite"/>
    </source>
</evidence>
<feature type="region of interest" description="Disordered" evidence="1">
    <location>
        <begin position="76"/>
        <end position="109"/>
    </location>
</feature>
<organism evidence="2 3">
    <name type="scientific">Mesorhizobium prunaredense</name>
    <dbReference type="NCBI Taxonomy" id="1631249"/>
    <lineage>
        <taxon>Bacteria</taxon>
        <taxon>Pseudomonadati</taxon>
        <taxon>Pseudomonadota</taxon>
        <taxon>Alphaproteobacteria</taxon>
        <taxon>Hyphomicrobiales</taxon>
        <taxon>Phyllobacteriaceae</taxon>
        <taxon>Mesorhizobium</taxon>
    </lineage>
</organism>
<reference evidence="3" key="1">
    <citation type="submission" date="2017-01" db="EMBL/GenBank/DDBJ databases">
        <authorList>
            <person name="Brunel B."/>
        </authorList>
    </citation>
    <scope>NUCLEOTIDE SEQUENCE [LARGE SCALE GENOMIC DNA]</scope>
</reference>
<evidence type="ECO:0000313" key="3">
    <source>
        <dbReference type="Proteomes" id="UP000188388"/>
    </source>
</evidence>
<protein>
    <submittedName>
        <fullName evidence="2">Uncharacterized protein</fullName>
    </submittedName>
</protein>
<name>A0A1R3VJ24_9HYPH</name>
<keyword evidence="3" id="KW-1185">Reference proteome</keyword>
<accession>A0A1R3VJ24</accession>
<dbReference type="Proteomes" id="UP000188388">
    <property type="component" value="Unassembled WGS sequence"/>
</dbReference>
<gene>
    <name evidence="2" type="ORF">BQ8794_90091</name>
</gene>
<evidence type="ECO:0000313" key="2">
    <source>
        <dbReference type="EMBL" id="SIT59926.1"/>
    </source>
</evidence>